<dbReference type="Pfam" id="PF00176">
    <property type="entry name" value="SNF2-rel_dom"/>
    <property type="match status" value="1"/>
</dbReference>
<name>A0A841PXV6_9BACI</name>
<evidence type="ECO:0000259" key="7">
    <source>
        <dbReference type="PROSITE" id="PS51194"/>
    </source>
</evidence>
<dbReference type="InterPro" id="IPR000330">
    <property type="entry name" value="SNF2_N"/>
</dbReference>
<protein>
    <submittedName>
        <fullName evidence="8">Superfamily II DNA or RNA helicase</fullName>
    </submittedName>
</protein>
<evidence type="ECO:0000256" key="2">
    <source>
        <dbReference type="ARBA" id="ARBA00022801"/>
    </source>
</evidence>
<dbReference type="CDD" id="cd18793">
    <property type="entry name" value="SF2_C_SNF"/>
    <property type="match status" value="1"/>
</dbReference>
<evidence type="ECO:0000313" key="8">
    <source>
        <dbReference type="EMBL" id="MBB6451621.1"/>
    </source>
</evidence>
<evidence type="ECO:0000256" key="4">
    <source>
        <dbReference type="ARBA" id="ARBA00022840"/>
    </source>
</evidence>
<evidence type="ECO:0000259" key="6">
    <source>
        <dbReference type="PROSITE" id="PS51192"/>
    </source>
</evidence>
<feature type="domain" description="Helicase C-terminal" evidence="7">
    <location>
        <begin position="466"/>
        <end position="638"/>
    </location>
</feature>
<dbReference type="GO" id="GO:0016787">
    <property type="term" value="F:hydrolase activity"/>
    <property type="evidence" value="ECO:0007669"/>
    <property type="project" value="UniProtKB-KW"/>
</dbReference>
<dbReference type="Gene3D" id="3.40.50.300">
    <property type="entry name" value="P-loop containing nucleotide triphosphate hydrolases"/>
    <property type="match status" value="1"/>
</dbReference>
<dbReference type="Proteomes" id="UP000581688">
    <property type="component" value="Unassembled WGS sequence"/>
</dbReference>
<dbReference type="RefSeq" id="WP_174496254.1">
    <property type="nucleotide sequence ID" value="NZ_CADDWK010000007.1"/>
</dbReference>
<dbReference type="InterPro" id="IPR001650">
    <property type="entry name" value="Helicase_C-like"/>
</dbReference>
<dbReference type="Gene3D" id="3.40.50.10810">
    <property type="entry name" value="Tandem AAA-ATPase domain"/>
    <property type="match status" value="1"/>
</dbReference>
<keyword evidence="5" id="KW-0175">Coiled coil</keyword>
<feature type="domain" description="Helicase ATP-binding" evidence="6">
    <location>
        <begin position="111"/>
        <end position="285"/>
    </location>
</feature>
<dbReference type="SMART" id="SM00487">
    <property type="entry name" value="DEXDc"/>
    <property type="match status" value="1"/>
</dbReference>
<sequence>MFPVGTIVKGPQFPETVEIKKCDKIDDTFYIIEAIGRETNQFFELMLETQEFEQLEKINQEEEPISLSPSEIQHFLQYYAIKNEYQYAQSRALGSKNLIPLPHQIQAVYGRMLQSPRVKFLLADDPGAGKTIMSGMLIKELKARLSTERILILVPPLVLKQWQEELDEKFGEHFHIINRATIKEYGGKNPFVSNNLCLASMYWAARDEVKSLINEADFDLIIVDEAHKMAAYTFGVHKKKTKRTRLYQLGELLLHKAEHTILLTATPHKGDVENFRHLMRLLDDDIFSSISANESLKEKSNPFIIRRLKESMTNFDGTPLFPKRTTKTIKYNLSSKELDLYNSVTEYVREHFNRAMSSGSNSTAFAMMLLQRRLSSSIEAIHLSLKRRKKRLEPLLERTLKERKSYLNKLKKLDLTYYNEESSDVQEEIEKRLLYSIDEIDPDELTKEIEELSKLIEKTTHIKLNVVERKYKELEETLFGLDGFLNQGEKILIFTESKDTLTFLEKQLLKRVPAIAKIIGDFSMDERRRQVELFRNETQIMLATDAGGESINLQFCNQMINYDIPWNPNRLEQRMGRIHRIGQKNEVFVFNLVAQNTREGDVMIRLIEKLERMREDLGTDLVYDFIGDVLEDNYDNLASIMQEAIINREKLDEIIANMDKTLSEEHEKLIKMVREERLDDESIDLPDLKREQSNIAIQSIPNRIYSDYVEHILTKRKVRVYKSNDGFVKRIERFPKFIRDFALTQNLNIDVGDSIRFTGFNEYEGNEVELLNVDSSIVKLSMVLTQKELDKISLERYMVSYPISETLSVEGYIMGITDGTGQMLKRELVFFAKREDGTTLQFDPYWLFQSNFSGEGIKLNETNNTTLKSEALKRSITTRDEVRNKREYQLDKMRKFLENTFKAQYEETLKKLEKYQNENVDNKNSALINQMNANLIDIENKKEERLNLIDRQVNIGMKPPKRVIQLELTPNGRSSRLISTDYNEIVEKYERDNGRRNVKMMVPLALVDFYSERFNGEERYIILTNQSDYFPTEEYLEDLRDILSKVYIYTINNGVIVDERAMADEVITIN</sequence>
<dbReference type="SUPFAM" id="SSF52540">
    <property type="entry name" value="P-loop containing nucleoside triphosphate hydrolases"/>
    <property type="match status" value="2"/>
</dbReference>
<keyword evidence="2" id="KW-0378">Hydrolase</keyword>
<gene>
    <name evidence="8" type="ORF">HNQ94_000042</name>
</gene>
<dbReference type="InterPro" id="IPR057342">
    <property type="entry name" value="DEXDc_RapA"/>
</dbReference>
<comment type="caution">
    <text evidence="8">The sequence shown here is derived from an EMBL/GenBank/DDBJ whole genome shotgun (WGS) entry which is preliminary data.</text>
</comment>
<dbReference type="InterPro" id="IPR014001">
    <property type="entry name" value="Helicase_ATP-bd"/>
</dbReference>
<keyword evidence="1" id="KW-0547">Nucleotide-binding</keyword>
<dbReference type="PROSITE" id="PS51192">
    <property type="entry name" value="HELICASE_ATP_BIND_1"/>
    <property type="match status" value="1"/>
</dbReference>
<dbReference type="EMBL" id="JACHGH010000001">
    <property type="protein sequence ID" value="MBB6451621.1"/>
    <property type="molecule type" value="Genomic_DNA"/>
</dbReference>
<dbReference type="PROSITE" id="PS51194">
    <property type="entry name" value="HELICASE_CTER"/>
    <property type="match status" value="1"/>
</dbReference>
<keyword evidence="4" id="KW-0067">ATP-binding</keyword>
<evidence type="ECO:0000256" key="3">
    <source>
        <dbReference type="ARBA" id="ARBA00022806"/>
    </source>
</evidence>
<proteinExistence type="predicted"/>
<dbReference type="SMART" id="SM00490">
    <property type="entry name" value="HELICc"/>
    <property type="match status" value="1"/>
</dbReference>
<evidence type="ECO:0000256" key="5">
    <source>
        <dbReference type="SAM" id="Coils"/>
    </source>
</evidence>
<dbReference type="Pfam" id="PF00271">
    <property type="entry name" value="Helicase_C"/>
    <property type="match status" value="1"/>
</dbReference>
<dbReference type="AlphaFoldDB" id="A0A841PXV6"/>
<evidence type="ECO:0000256" key="1">
    <source>
        <dbReference type="ARBA" id="ARBA00022741"/>
    </source>
</evidence>
<dbReference type="InterPro" id="IPR049730">
    <property type="entry name" value="SNF2/RAD54-like_C"/>
</dbReference>
<dbReference type="GO" id="GO:0005524">
    <property type="term" value="F:ATP binding"/>
    <property type="evidence" value="ECO:0007669"/>
    <property type="project" value="UniProtKB-KW"/>
</dbReference>
<dbReference type="InterPro" id="IPR027417">
    <property type="entry name" value="P-loop_NTPase"/>
</dbReference>
<dbReference type="CDD" id="cd18011">
    <property type="entry name" value="DEXDc_RapA"/>
    <property type="match status" value="1"/>
</dbReference>
<reference evidence="8 9" key="1">
    <citation type="submission" date="2020-08" db="EMBL/GenBank/DDBJ databases">
        <title>Genomic Encyclopedia of Type Strains, Phase IV (KMG-IV): sequencing the most valuable type-strain genomes for metagenomic binning, comparative biology and taxonomic classification.</title>
        <authorList>
            <person name="Goeker M."/>
        </authorList>
    </citation>
    <scope>NUCLEOTIDE SEQUENCE [LARGE SCALE GENOMIC DNA]</scope>
    <source>
        <strain evidence="8 9">DSM 19612</strain>
    </source>
</reference>
<organism evidence="8 9">
    <name type="scientific">Salirhabdus euzebyi</name>
    <dbReference type="NCBI Taxonomy" id="394506"/>
    <lineage>
        <taxon>Bacteria</taxon>
        <taxon>Bacillati</taxon>
        <taxon>Bacillota</taxon>
        <taxon>Bacilli</taxon>
        <taxon>Bacillales</taxon>
        <taxon>Bacillaceae</taxon>
        <taxon>Salirhabdus</taxon>
    </lineage>
</organism>
<keyword evidence="9" id="KW-1185">Reference proteome</keyword>
<dbReference type="PANTHER" id="PTHR10799">
    <property type="entry name" value="SNF2/RAD54 HELICASE FAMILY"/>
    <property type="match status" value="1"/>
</dbReference>
<evidence type="ECO:0000313" key="9">
    <source>
        <dbReference type="Proteomes" id="UP000581688"/>
    </source>
</evidence>
<feature type="coiled-coil region" evidence="5">
    <location>
        <begin position="898"/>
        <end position="925"/>
    </location>
</feature>
<dbReference type="InterPro" id="IPR038718">
    <property type="entry name" value="SNF2-like_sf"/>
</dbReference>
<accession>A0A841PXV6</accession>
<keyword evidence="3 8" id="KW-0347">Helicase</keyword>
<dbReference type="GO" id="GO:0004386">
    <property type="term" value="F:helicase activity"/>
    <property type="evidence" value="ECO:0007669"/>
    <property type="project" value="UniProtKB-KW"/>
</dbReference>